<keyword evidence="4 5" id="KW-0173">Coenzyme A biosynthesis</keyword>
<accession>A0A840QMU5</accession>
<dbReference type="AlphaFoldDB" id="A0A840QMU5"/>
<evidence type="ECO:0000313" key="7">
    <source>
        <dbReference type="EMBL" id="MBB5172712.1"/>
    </source>
</evidence>
<proteinExistence type="inferred from homology"/>
<keyword evidence="5 7" id="KW-0418">Kinase</keyword>
<keyword evidence="5" id="KW-0963">Cytoplasm</keyword>
<comment type="function">
    <text evidence="5">Catalyzes the phosphorylation of the 3'-hydroxyl group of dephosphocoenzyme A to form coenzyme A.</text>
</comment>
<evidence type="ECO:0000256" key="3">
    <source>
        <dbReference type="ARBA" id="ARBA00022840"/>
    </source>
</evidence>
<comment type="subcellular location">
    <subcellularLocation>
        <location evidence="5">Cytoplasm</location>
    </subcellularLocation>
</comment>
<dbReference type="EC" id="2.7.1.24" evidence="5 6"/>
<keyword evidence="8" id="KW-1185">Reference proteome</keyword>
<name>A0A840QMU5_9BACI</name>
<gene>
    <name evidence="5" type="primary">coaE</name>
    <name evidence="7" type="ORF">HNQ41_000856</name>
</gene>
<dbReference type="GO" id="GO:0005737">
    <property type="term" value="C:cytoplasm"/>
    <property type="evidence" value="ECO:0007669"/>
    <property type="project" value="UniProtKB-SubCell"/>
</dbReference>
<evidence type="ECO:0000256" key="4">
    <source>
        <dbReference type="ARBA" id="ARBA00022993"/>
    </source>
</evidence>
<dbReference type="GO" id="GO:0015937">
    <property type="term" value="P:coenzyme A biosynthetic process"/>
    <property type="evidence" value="ECO:0007669"/>
    <property type="project" value="UniProtKB-UniRule"/>
</dbReference>
<evidence type="ECO:0000256" key="5">
    <source>
        <dbReference type="HAMAP-Rule" id="MF_00376"/>
    </source>
</evidence>
<evidence type="ECO:0000256" key="2">
    <source>
        <dbReference type="ARBA" id="ARBA00022741"/>
    </source>
</evidence>
<evidence type="ECO:0000256" key="1">
    <source>
        <dbReference type="ARBA" id="ARBA00009018"/>
    </source>
</evidence>
<dbReference type="HAMAP" id="MF_00376">
    <property type="entry name" value="Dephospho_CoA_kinase"/>
    <property type="match status" value="1"/>
</dbReference>
<dbReference type="GO" id="GO:0005524">
    <property type="term" value="F:ATP binding"/>
    <property type="evidence" value="ECO:0007669"/>
    <property type="project" value="UniProtKB-UniRule"/>
</dbReference>
<dbReference type="CDD" id="cd02022">
    <property type="entry name" value="DPCK"/>
    <property type="match status" value="1"/>
</dbReference>
<evidence type="ECO:0000256" key="6">
    <source>
        <dbReference type="NCBIfam" id="TIGR00152"/>
    </source>
</evidence>
<keyword evidence="2 5" id="KW-0547">Nucleotide-binding</keyword>
<dbReference type="PANTHER" id="PTHR10695:SF46">
    <property type="entry name" value="BIFUNCTIONAL COENZYME A SYNTHASE-RELATED"/>
    <property type="match status" value="1"/>
</dbReference>
<dbReference type="Pfam" id="PF01121">
    <property type="entry name" value="CoaE"/>
    <property type="match status" value="1"/>
</dbReference>
<reference evidence="7 8" key="1">
    <citation type="submission" date="2020-08" db="EMBL/GenBank/DDBJ databases">
        <title>Genomic Encyclopedia of Type Strains, Phase IV (KMG-IV): sequencing the most valuable type-strain genomes for metagenomic binning, comparative biology and taxonomic classification.</title>
        <authorList>
            <person name="Goeker M."/>
        </authorList>
    </citation>
    <scope>NUCLEOTIDE SEQUENCE [LARGE SCALE GENOMIC DNA]</scope>
    <source>
        <strain evidence="7 8">DSM 24696</strain>
    </source>
</reference>
<dbReference type="Proteomes" id="UP000551878">
    <property type="component" value="Unassembled WGS sequence"/>
</dbReference>
<comment type="caution">
    <text evidence="7">The sequence shown here is derived from an EMBL/GenBank/DDBJ whole genome shotgun (WGS) entry which is preliminary data.</text>
</comment>
<dbReference type="PANTHER" id="PTHR10695">
    <property type="entry name" value="DEPHOSPHO-COA KINASE-RELATED"/>
    <property type="match status" value="1"/>
</dbReference>
<dbReference type="PROSITE" id="PS51219">
    <property type="entry name" value="DPCK"/>
    <property type="match status" value="1"/>
</dbReference>
<keyword evidence="5 7" id="KW-0808">Transferase</keyword>
<dbReference type="NCBIfam" id="TIGR00152">
    <property type="entry name" value="dephospho-CoA kinase"/>
    <property type="match status" value="1"/>
</dbReference>
<feature type="binding site" evidence="5">
    <location>
        <begin position="10"/>
        <end position="15"/>
    </location>
    <ligand>
        <name>ATP</name>
        <dbReference type="ChEBI" id="CHEBI:30616"/>
    </ligand>
</feature>
<comment type="catalytic activity">
    <reaction evidence="5">
        <text>3'-dephospho-CoA + ATP = ADP + CoA + H(+)</text>
        <dbReference type="Rhea" id="RHEA:18245"/>
        <dbReference type="ChEBI" id="CHEBI:15378"/>
        <dbReference type="ChEBI" id="CHEBI:30616"/>
        <dbReference type="ChEBI" id="CHEBI:57287"/>
        <dbReference type="ChEBI" id="CHEBI:57328"/>
        <dbReference type="ChEBI" id="CHEBI:456216"/>
        <dbReference type="EC" id="2.7.1.24"/>
    </reaction>
</comment>
<dbReference type="InterPro" id="IPR027417">
    <property type="entry name" value="P-loop_NTPase"/>
</dbReference>
<comment type="pathway">
    <text evidence="5">Cofactor biosynthesis; coenzyme A biosynthesis; CoA from (R)-pantothenate: step 5/5.</text>
</comment>
<protein>
    <recommendedName>
        <fullName evidence="5 6">Dephospho-CoA kinase</fullName>
        <ecNumber evidence="5 6">2.7.1.24</ecNumber>
    </recommendedName>
    <alternativeName>
        <fullName evidence="5">Dephosphocoenzyme A kinase</fullName>
    </alternativeName>
</protein>
<comment type="similarity">
    <text evidence="1 5">Belongs to the CoaE family.</text>
</comment>
<evidence type="ECO:0000313" key="8">
    <source>
        <dbReference type="Proteomes" id="UP000551878"/>
    </source>
</evidence>
<keyword evidence="3 5" id="KW-0067">ATP-binding</keyword>
<organism evidence="7 8">
    <name type="scientific">Texcoconibacillus texcoconensis</name>
    <dbReference type="NCBI Taxonomy" id="1095777"/>
    <lineage>
        <taxon>Bacteria</taxon>
        <taxon>Bacillati</taxon>
        <taxon>Bacillota</taxon>
        <taxon>Bacilli</taxon>
        <taxon>Bacillales</taxon>
        <taxon>Bacillaceae</taxon>
        <taxon>Texcoconibacillus</taxon>
    </lineage>
</organism>
<dbReference type="FunFam" id="3.40.50.300:FF:000485">
    <property type="entry name" value="Dephospho-CoA kinase CAB5"/>
    <property type="match status" value="1"/>
</dbReference>
<dbReference type="UniPathway" id="UPA00241">
    <property type="reaction ID" value="UER00356"/>
</dbReference>
<dbReference type="SUPFAM" id="SSF52540">
    <property type="entry name" value="P-loop containing nucleoside triphosphate hydrolases"/>
    <property type="match status" value="1"/>
</dbReference>
<sequence length="197" mass="22343">MIIGLTGGIASGKSTVSSFCKERGLPVIDADLIAREVVEPDEDAYNEIVKTFGEDILQHDGTIDRQALGRLVFANEEKRQKLNAIVHPAVRKRMKERLNDYLQRGMETVILDVPLLIESQLTELVDKVLLVYVDQHVQLERLQKRDGFGIEEATQRVESQMPLAEKRALADEVIVNHGTKEETKKQLETILTKWKVK</sequence>
<dbReference type="RefSeq" id="WP_184663172.1">
    <property type="nucleotide sequence ID" value="NZ_JACHHB010000003.1"/>
</dbReference>
<dbReference type="GO" id="GO:0004140">
    <property type="term" value="F:dephospho-CoA kinase activity"/>
    <property type="evidence" value="ECO:0007669"/>
    <property type="project" value="UniProtKB-UniRule"/>
</dbReference>
<dbReference type="Gene3D" id="3.40.50.300">
    <property type="entry name" value="P-loop containing nucleotide triphosphate hydrolases"/>
    <property type="match status" value="1"/>
</dbReference>
<dbReference type="InterPro" id="IPR001977">
    <property type="entry name" value="Depp_CoAkinase"/>
</dbReference>
<dbReference type="EMBL" id="JACHHB010000003">
    <property type="protein sequence ID" value="MBB5172712.1"/>
    <property type="molecule type" value="Genomic_DNA"/>
</dbReference>